<name>A0A9P6IYA9_MORAP</name>
<dbReference type="InterPro" id="IPR036236">
    <property type="entry name" value="Znf_C2H2_sf"/>
</dbReference>
<feature type="compositionally biased region" description="Basic residues" evidence="1">
    <location>
        <begin position="351"/>
        <end position="363"/>
    </location>
</feature>
<feature type="region of interest" description="Disordered" evidence="1">
    <location>
        <begin position="261"/>
        <end position="366"/>
    </location>
</feature>
<dbReference type="OrthoDB" id="10018191at2759"/>
<dbReference type="Gene3D" id="3.30.160.60">
    <property type="entry name" value="Classic Zinc Finger"/>
    <property type="match status" value="1"/>
</dbReference>
<dbReference type="AlphaFoldDB" id="A0A9P6IYA9"/>
<feature type="region of interest" description="Disordered" evidence="1">
    <location>
        <begin position="1"/>
        <end position="244"/>
    </location>
</feature>
<feature type="compositionally biased region" description="Polar residues" evidence="1">
    <location>
        <begin position="1"/>
        <end position="22"/>
    </location>
</feature>
<feature type="compositionally biased region" description="Basic and acidic residues" evidence="1">
    <location>
        <begin position="159"/>
        <end position="189"/>
    </location>
</feature>
<dbReference type="InterPro" id="IPR013087">
    <property type="entry name" value="Znf_C2H2_type"/>
</dbReference>
<feature type="region of interest" description="Disordered" evidence="1">
    <location>
        <begin position="397"/>
        <end position="485"/>
    </location>
</feature>
<keyword evidence="4" id="KW-1185">Reference proteome</keyword>
<gene>
    <name evidence="3" type="ORF">BGZ70_000437</name>
</gene>
<evidence type="ECO:0000313" key="3">
    <source>
        <dbReference type="EMBL" id="KAF9952905.1"/>
    </source>
</evidence>
<proteinExistence type="predicted"/>
<feature type="domain" description="C2H2-type" evidence="2">
    <location>
        <begin position="523"/>
        <end position="543"/>
    </location>
</feature>
<feature type="domain" description="C2H2-type" evidence="2">
    <location>
        <begin position="494"/>
        <end position="518"/>
    </location>
</feature>
<sequence length="573" mass="62084">MSATILPTMGQQEEGSGPQVTTAEDRSAQEQVERALSVKDIQPAKTNTAPYVEPDVHHQASRLPSAGAEDCDQVQATLAETGDRAPQTPKPASEIEPTPTMKSIIEGYIEDRTHDSFMDREHNIETESQLQFAEDREREQRRPGELGPTHEEEEQASYHLERLPERMYQSEHSSRHEDHHADKQAREATEAIGTKPTMHHPCPHSEQEDAVKTVNDEHRVSPDHKDFESRHHAGVADKDERMGSPDIAQKDLIGITTVGQDAAVKSGDEAMVASTSEDQDMPLRAPITSRSASPPASASAQPQARRHSAIGHGMPPKPDKVSPPAKRATTDSEQSAPTPKASRVKRELGKKLPKVYPPRKPRVRPAPVESLTMTMRTDSALSTLASAAVAIKNHQGPLSTLSVPQSPTVQAGDGTSVAPADASSQSTSSTTAATASTPAATAGAEETEAASASTSSVATASTTTATTSSGTAEPPLISGRSPFKEHLPQDAAGYRCELCPGERFGRVHDLKRHQISKHNEMTWPCDFCHRPFVRRDALLRHYSVKAARNDGVHPTLQEEDRLQEAKARAKLLS</sequence>
<feature type="compositionally biased region" description="Basic and acidic residues" evidence="1">
    <location>
        <begin position="23"/>
        <end position="37"/>
    </location>
</feature>
<accession>A0A9P6IYA9</accession>
<feature type="compositionally biased region" description="Basic and acidic residues" evidence="1">
    <location>
        <begin position="133"/>
        <end position="150"/>
    </location>
</feature>
<dbReference type="EMBL" id="JAAAHY010001083">
    <property type="protein sequence ID" value="KAF9952905.1"/>
    <property type="molecule type" value="Genomic_DNA"/>
</dbReference>
<evidence type="ECO:0000259" key="2">
    <source>
        <dbReference type="SMART" id="SM00355"/>
    </source>
</evidence>
<organism evidence="3 4">
    <name type="scientific">Mortierella alpina</name>
    <name type="common">Oleaginous fungus</name>
    <name type="synonym">Mortierella renispora</name>
    <dbReference type="NCBI Taxonomy" id="64518"/>
    <lineage>
        <taxon>Eukaryota</taxon>
        <taxon>Fungi</taxon>
        <taxon>Fungi incertae sedis</taxon>
        <taxon>Mucoromycota</taxon>
        <taxon>Mortierellomycotina</taxon>
        <taxon>Mortierellomycetes</taxon>
        <taxon>Mortierellales</taxon>
        <taxon>Mortierellaceae</taxon>
        <taxon>Mortierella</taxon>
    </lineage>
</organism>
<protein>
    <recommendedName>
        <fullName evidence="2">C2H2-type domain-containing protein</fullName>
    </recommendedName>
</protein>
<dbReference type="SUPFAM" id="SSF57667">
    <property type="entry name" value="beta-beta-alpha zinc fingers"/>
    <property type="match status" value="1"/>
</dbReference>
<evidence type="ECO:0000313" key="4">
    <source>
        <dbReference type="Proteomes" id="UP000738359"/>
    </source>
</evidence>
<evidence type="ECO:0000256" key="1">
    <source>
        <dbReference type="SAM" id="MobiDB-lite"/>
    </source>
</evidence>
<reference evidence="3" key="1">
    <citation type="journal article" date="2020" name="Fungal Divers.">
        <title>Resolving the Mortierellaceae phylogeny through synthesis of multi-gene phylogenetics and phylogenomics.</title>
        <authorList>
            <person name="Vandepol N."/>
            <person name="Liber J."/>
            <person name="Desiro A."/>
            <person name="Na H."/>
            <person name="Kennedy M."/>
            <person name="Barry K."/>
            <person name="Grigoriev I.V."/>
            <person name="Miller A.N."/>
            <person name="O'Donnell K."/>
            <person name="Stajich J.E."/>
            <person name="Bonito G."/>
        </authorList>
    </citation>
    <scope>NUCLEOTIDE SEQUENCE</scope>
    <source>
        <strain evidence="3">CK1249</strain>
    </source>
</reference>
<dbReference type="SMART" id="SM00355">
    <property type="entry name" value="ZnF_C2H2"/>
    <property type="match status" value="2"/>
</dbReference>
<comment type="caution">
    <text evidence="3">The sequence shown here is derived from an EMBL/GenBank/DDBJ whole genome shotgun (WGS) entry which is preliminary data.</text>
</comment>
<dbReference type="Proteomes" id="UP000738359">
    <property type="component" value="Unassembled WGS sequence"/>
</dbReference>
<feature type="compositionally biased region" description="Low complexity" evidence="1">
    <location>
        <begin position="289"/>
        <end position="303"/>
    </location>
</feature>
<feature type="compositionally biased region" description="Basic and acidic residues" evidence="1">
    <location>
        <begin position="109"/>
        <end position="125"/>
    </location>
</feature>
<feature type="compositionally biased region" description="Polar residues" evidence="1">
    <location>
        <begin position="397"/>
        <end position="409"/>
    </location>
</feature>
<feature type="compositionally biased region" description="Low complexity" evidence="1">
    <location>
        <begin position="418"/>
        <end position="475"/>
    </location>
</feature>
<feature type="compositionally biased region" description="Basic and acidic residues" evidence="1">
    <location>
        <begin position="203"/>
        <end position="243"/>
    </location>
</feature>